<evidence type="ECO:0000313" key="2">
    <source>
        <dbReference type="Proteomes" id="UP001153365"/>
    </source>
</evidence>
<proteinExistence type="predicted"/>
<accession>A0AAV0BK97</accession>
<gene>
    <name evidence="1" type="ORF">PPACK8108_LOCUS21451</name>
</gene>
<sequence length="577" mass="67150">MKALKKRKIFLYAYLFSKCILRFGMAMHLSNSFITQDESEKEANSLKRMLTAENNIPINFLSLSSSSTKKILGASSENYNSQLRGNKYLNQPDSFFSDFDNQERRKFRKINSPEAQHVDSAVLVSSPIPAEHSIKKRPYEDSFNIEGSNLPPFQPLNPIGFRDPPLQNSDFRLKSLPSSYSPSPTQTLNNIPIYYSQYINQIRNLPISSPYHNILDEHSKTSVDPKMTCFGNNLSLIKKIKSVRYQRDKNNKAKISPQQNHFEKNERAEYLELNKTPRISVHLQKLAERLENREIATSSGGLGRIDEKGKKPVGIFSEHEKLIEKVIDLSNHQLEAPIIKLITQESKMLWPTIFHDYKFLAIGAPDDKKLPMLEALHRDELKSSRGLPFSLRKNMETASFKNVVSTYFITDKSESPEWWGEFTNFRDPLKIKKFIAKTFFVYTMIINKVFCEDPNQDLFMKYEKQAVEFLSIIFDGADVNRRGRFFLNIEDIQQPSDGASIFMENQKIKTVNEFNTIMKEKRSTVEMRQLGMAWKLVELWMAQYRSDLYKKLLIKFKMRDNLKPFVNLLLILLMKFF</sequence>
<name>A0AAV0BK97_PHAPC</name>
<protein>
    <submittedName>
        <fullName evidence="1">Uncharacterized protein</fullName>
    </submittedName>
</protein>
<evidence type="ECO:0000313" key="1">
    <source>
        <dbReference type="EMBL" id="CAH7686751.1"/>
    </source>
</evidence>
<dbReference type="AlphaFoldDB" id="A0AAV0BK97"/>
<reference evidence="1" key="1">
    <citation type="submission" date="2022-06" db="EMBL/GenBank/DDBJ databases">
        <authorList>
            <consortium name="SYNGENTA / RWTH Aachen University"/>
        </authorList>
    </citation>
    <scope>NUCLEOTIDE SEQUENCE</scope>
</reference>
<keyword evidence="2" id="KW-1185">Reference proteome</keyword>
<dbReference type="Proteomes" id="UP001153365">
    <property type="component" value="Unassembled WGS sequence"/>
</dbReference>
<comment type="caution">
    <text evidence="1">The sequence shown here is derived from an EMBL/GenBank/DDBJ whole genome shotgun (WGS) entry which is preliminary data.</text>
</comment>
<organism evidence="1 2">
    <name type="scientific">Phakopsora pachyrhizi</name>
    <name type="common">Asian soybean rust disease fungus</name>
    <dbReference type="NCBI Taxonomy" id="170000"/>
    <lineage>
        <taxon>Eukaryota</taxon>
        <taxon>Fungi</taxon>
        <taxon>Dikarya</taxon>
        <taxon>Basidiomycota</taxon>
        <taxon>Pucciniomycotina</taxon>
        <taxon>Pucciniomycetes</taxon>
        <taxon>Pucciniales</taxon>
        <taxon>Phakopsoraceae</taxon>
        <taxon>Phakopsora</taxon>
    </lineage>
</organism>
<dbReference type="EMBL" id="CALTRL010005812">
    <property type="protein sequence ID" value="CAH7686751.1"/>
    <property type="molecule type" value="Genomic_DNA"/>
</dbReference>